<proteinExistence type="predicted"/>
<reference evidence="2 3" key="1">
    <citation type="submission" date="2016-10" db="EMBL/GenBank/DDBJ databases">
        <authorList>
            <person name="Varghese N."/>
            <person name="Submissions S."/>
        </authorList>
    </citation>
    <scope>NUCLEOTIDE SEQUENCE [LARGE SCALE GENOMIC DNA]</scope>
    <source>
        <strain evidence="2 3">CGMCC 1.6377</strain>
    </source>
</reference>
<evidence type="ECO:0000313" key="3">
    <source>
        <dbReference type="Proteomes" id="UP000323537"/>
    </source>
</evidence>
<keyword evidence="3" id="KW-1185">Reference proteome</keyword>
<dbReference type="Proteomes" id="UP000323537">
    <property type="component" value="Unassembled WGS sequence"/>
</dbReference>
<accession>A0A1I2ZT37</accession>
<feature type="compositionally biased region" description="Gly residues" evidence="1">
    <location>
        <begin position="681"/>
        <end position="691"/>
    </location>
</feature>
<name>A0A1I2ZT37_9EURY</name>
<dbReference type="AlphaFoldDB" id="A0A1I2ZT37"/>
<evidence type="ECO:0000256" key="1">
    <source>
        <dbReference type="SAM" id="MobiDB-lite"/>
    </source>
</evidence>
<protein>
    <submittedName>
        <fullName evidence="2">Uncharacterized protein</fullName>
    </submittedName>
</protein>
<evidence type="ECO:0000313" key="2">
    <source>
        <dbReference type="EMBL" id="SFH40795.1"/>
    </source>
</evidence>
<feature type="compositionally biased region" description="Low complexity" evidence="1">
    <location>
        <begin position="668"/>
        <end position="680"/>
    </location>
</feature>
<feature type="compositionally biased region" description="Low complexity" evidence="1">
    <location>
        <begin position="692"/>
        <end position="712"/>
    </location>
</feature>
<gene>
    <name evidence="2" type="ORF">SAMN04488066_10384</name>
</gene>
<dbReference type="EMBL" id="FOPZ01000003">
    <property type="protein sequence ID" value="SFH40795.1"/>
    <property type="molecule type" value="Genomic_DNA"/>
</dbReference>
<feature type="compositionally biased region" description="Gly residues" evidence="1">
    <location>
        <begin position="625"/>
        <end position="634"/>
    </location>
</feature>
<organism evidence="2 3">
    <name type="scientific">Halorubrum aquaticum</name>
    <dbReference type="NCBI Taxonomy" id="387340"/>
    <lineage>
        <taxon>Archaea</taxon>
        <taxon>Methanobacteriati</taxon>
        <taxon>Methanobacteriota</taxon>
        <taxon>Stenosarchaea group</taxon>
        <taxon>Halobacteria</taxon>
        <taxon>Halobacteriales</taxon>
        <taxon>Haloferacaceae</taxon>
        <taxon>Halorubrum</taxon>
    </lineage>
</organism>
<sequence length="753" mass="77134">MAIDAEGVAGGPAAVNASFGSDTYTTTAGDPVELTVEVEDGTKYLLVGGNRLSDPNAPVGFVDVIEVSGEGSTTVTLNTRTAGTGVEYASVTSEGGSATSCSVSACSLSFVDEDGEPVANSLSGLPSRAGADGLVRPLVPERYRLSLVDNATFTVDESSVVAPAAASNRAELVVTEPERRIAEEIEMFTTMPAESESDAGIEPVGSLRSDGLERSAVTKGDRLVIGVEAAGIWGALSHFADERDAGPVAAGENATGAVLADLLAAEEGVHLRIEQTNRPNQATRIGPDELEDATLIFESASELEAAPDDPTAGRLYVVIDTSDGNALGDRLKPGEEYRVEFGLDGADGERYRFAEDPSAVDADAPFAAASVGDDGVPEQFPYLSTDETGVSADATFSVSERYLRYDHVTDDGEVLVDGDGVTGTTTLLPATELTAVFAYDGGETPRTSEATVRIDDGGNFSVDPGIGEAQPGDRLTVDLYADSRPYDSRTAIVASDATDPDRLRLDDETTELNVTRGDTLSELSVTVRNAGVVEGREPLSLDVAGGEIYEERYVTVGPDEPRNETFNGTRVDLEPGTYSYTLAIADDETAGTLTVDPDPAVTRIDDGTDGGGTSDDGNANDGDGSDAGGTGNGTEPGSDAETENGTEVANGTEPDDTGPGSETDSGNGTDAGNDTEAGTGTEAGNGMGTTNGTGAETENGTDAENGSPPNGSDGDGPGTPADPASPALIPVGTREAFGGTVVVGVTYLLGHWI</sequence>
<feature type="region of interest" description="Disordered" evidence="1">
    <location>
        <begin position="590"/>
        <end position="730"/>
    </location>
</feature>